<reference evidence="1" key="1">
    <citation type="submission" date="2019-08" db="EMBL/GenBank/DDBJ databases">
        <title>The improved chromosome-level genome for the pearl oyster Pinctada fucata martensii using PacBio sequencing and Hi-C.</title>
        <authorList>
            <person name="Zheng Z."/>
        </authorList>
    </citation>
    <scope>NUCLEOTIDE SEQUENCE</scope>
    <source>
        <strain evidence="1">ZZ-2019</strain>
        <tissue evidence="1">Adductor muscle</tissue>
    </source>
</reference>
<dbReference type="PANTHER" id="PTHR46579">
    <property type="entry name" value="F5/8 TYPE C DOMAIN-CONTAINING PROTEIN-RELATED"/>
    <property type="match status" value="1"/>
</dbReference>
<evidence type="ECO:0000313" key="2">
    <source>
        <dbReference type="Proteomes" id="UP001186944"/>
    </source>
</evidence>
<organism evidence="1 2">
    <name type="scientific">Pinctada imbricata</name>
    <name type="common">Atlantic pearl-oyster</name>
    <name type="synonym">Pinctada martensii</name>
    <dbReference type="NCBI Taxonomy" id="66713"/>
    <lineage>
        <taxon>Eukaryota</taxon>
        <taxon>Metazoa</taxon>
        <taxon>Spiralia</taxon>
        <taxon>Lophotrochozoa</taxon>
        <taxon>Mollusca</taxon>
        <taxon>Bivalvia</taxon>
        <taxon>Autobranchia</taxon>
        <taxon>Pteriomorphia</taxon>
        <taxon>Pterioida</taxon>
        <taxon>Pterioidea</taxon>
        <taxon>Pteriidae</taxon>
        <taxon>Pinctada</taxon>
    </lineage>
</organism>
<evidence type="ECO:0000313" key="1">
    <source>
        <dbReference type="EMBL" id="KAK3107405.1"/>
    </source>
</evidence>
<gene>
    <name evidence="1" type="ORF">FSP39_013796</name>
</gene>
<comment type="caution">
    <text evidence="1">The sequence shown here is derived from an EMBL/GenBank/DDBJ whole genome shotgun (WGS) entry which is preliminary data.</text>
</comment>
<sequence>MERDDNFKKVTAIKSHNPNHLGDINGGLLYKEMKQPGGFLWPANNNNITLTCFTDGVPLFKSSKVSLWPLYLVINELPPAERFLRKNMMVWGIWQGNDKLRMNTFLYPFVQDLQKLHSEGFTFNDGPKKKSGKALLVIATMDLMARAPVLNMMHHNGECGCIYCETPGITVPSGKGHARSYPYLIDTFQPRTDASVEMNSRLAVDRNKVSVGIKGPSVLHAIPRFSLTKGTAIDYMHGALLGIVKKLMELWFHGKSYQMTYFIGHEITDIDCMLKKIKPPYVLKRLPRRIENNYQHWKASEMRSWLLYYSLPCISESSLPEVYIHHYACLVEAIYLLLGEDISESDLQRAERLLNSFYEHFAELYMDSAVGLNVHNLYHLVQCVRYWGPLWVYSCFGFDKDVLEVVHGTGNVAMQILWCLKAQKELALKTKTLPDGKIKDFFKDMLKGGSRRLPKGIHAQHCRVVQPMGGTFRFNDAVASNLKELFEDDSISEKHFFKSDKIVYGQIILYSKNCTRVKKRNSYTIEIAQQHLDGSDIMQVDYFLMKKDTKQVVAVCTLLRMVRPVVRGRAPHCQIVEKQR</sequence>
<dbReference type="EMBL" id="VSWD01000002">
    <property type="protein sequence ID" value="KAK3107405.1"/>
    <property type="molecule type" value="Genomic_DNA"/>
</dbReference>
<dbReference type="AlphaFoldDB" id="A0AA88YKK2"/>
<accession>A0AA88YKK2</accession>
<keyword evidence="2" id="KW-1185">Reference proteome</keyword>
<protein>
    <submittedName>
        <fullName evidence="1">Uncharacterized protein</fullName>
    </submittedName>
</protein>
<dbReference type="Proteomes" id="UP001186944">
    <property type="component" value="Unassembled WGS sequence"/>
</dbReference>
<name>A0AA88YKK2_PINIB</name>
<dbReference type="Pfam" id="PF02992">
    <property type="entry name" value="Transposase_21"/>
    <property type="match status" value="1"/>
</dbReference>
<dbReference type="PANTHER" id="PTHR46579:SF1">
    <property type="entry name" value="F5_8 TYPE C DOMAIN-CONTAINING PROTEIN"/>
    <property type="match status" value="1"/>
</dbReference>
<proteinExistence type="predicted"/>
<dbReference type="InterPro" id="IPR004242">
    <property type="entry name" value="Transposase_21"/>
</dbReference>